<keyword evidence="2" id="KW-1133">Transmembrane helix</keyword>
<dbReference type="EMBL" id="SETE01000009">
    <property type="protein sequence ID" value="RYM31347.1"/>
    <property type="molecule type" value="Genomic_DNA"/>
</dbReference>
<comment type="caution">
    <text evidence="4">The sequence shown here is derived from an EMBL/GenBank/DDBJ whole genome shotgun (WGS) entry which is preliminary data.</text>
</comment>
<reference evidence="4 5" key="1">
    <citation type="submission" date="2019-02" db="EMBL/GenBank/DDBJ databases">
        <title>Genome sequence of the sea-ice species Brumimicrobium glaciale.</title>
        <authorList>
            <person name="Bowman J.P."/>
        </authorList>
    </citation>
    <scope>NUCLEOTIDE SEQUENCE [LARGE SCALE GENOMIC DNA]</scope>
    <source>
        <strain evidence="4 5">IC156</strain>
    </source>
</reference>
<evidence type="ECO:0000256" key="2">
    <source>
        <dbReference type="SAM" id="Phobius"/>
    </source>
</evidence>
<dbReference type="Pfam" id="PF18175">
    <property type="entry name" value="HU-CCDC81_bac_2"/>
    <property type="match status" value="1"/>
</dbReference>
<feature type="region of interest" description="Disordered" evidence="1">
    <location>
        <begin position="107"/>
        <end position="142"/>
    </location>
</feature>
<dbReference type="InterPro" id="IPR036680">
    <property type="entry name" value="SPOR-like_sf"/>
</dbReference>
<organism evidence="4 5">
    <name type="scientific">Brumimicrobium glaciale</name>
    <dbReference type="NCBI Taxonomy" id="200475"/>
    <lineage>
        <taxon>Bacteria</taxon>
        <taxon>Pseudomonadati</taxon>
        <taxon>Bacteroidota</taxon>
        <taxon>Flavobacteriia</taxon>
        <taxon>Flavobacteriales</taxon>
        <taxon>Crocinitomicaceae</taxon>
        <taxon>Brumimicrobium</taxon>
    </lineage>
</organism>
<dbReference type="InterPro" id="IPR041268">
    <property type="entry name" value="HU-CCDC81_bac_2"/>
</dbReference>
<dbReference type="Pfam" id="PF05036">
    <property type="entry name" value="SPOR"/>
    <property type="match status" value="1"/>
</dbReference>
<sequence>MDQYIQELLLLHSKIILPKFGAIVIANEETGELSFNEYLSYDDGKLSNKLKSESNMDLQEAQNTVAKFVRELKLQLNKGETYSIFQLGEFSKDKDGSFIFEGNIKAGGKAESDNSSKPTPTPTGVVPPKKVERETPVKKEEPKEPVKKVVVVADSTPKEKATDNSEVKKNVYIEKNTDVKPTPIPTPKNEPQTIIVEKKRRKGFLFWFLLFLVLLIITGTTLVIMNQDKVEEYMGWTMFDKNKSDKDALKEKPVEVKEKVETAIVPEEEIIPDEETVMVEEPVKENITPVTPSTGQHHIVVGCFGEKKYADKMVSDFKQKGFDSKIISQLGGLYFVAAQSYPTFQAANSDLSRVRQEVQGAWLYKN</sequence>
<dbReference type="AlphaFoldDB" id="A0A4Q4KFP2"/>
<dbReference type="OrthoDB" id="1120137at2"/>
<dbReference type="GO" id="GO:0042834">
    <property type="term" value="F:peptidoglycan binding"/>
    <property type="evidence" value="ECO:0007669"/>
    <property type="project" value="InterPro"/>
</dbReference>
<keyword evidence="2" id="KW-0472">Membrane</keyword>
<dbReference type="PROSITE" id="PS51724">
    <property type="entry name" value="SPOR"/>
    <property type="match status" value="1"/>
</dbReference>
<feature type="transmembrane region" description="Helical" evidence="2">
    <location>
        <begin position="204"/>
        <end position="225"/>
    </location>
</feature>
<accession>A0A4Q4KFP2</accession>
<evidence type="ECO:0000313" key="5">
    <source>
        <dbReference type="Proteomes" id="UP000293952"/>
    </source>
</evidence>
<keyword evidence="5" id="KW-1185">Reference proteome</keyword>
<dbReference type="Gene3D" id="3.30.70.1070">
    <property type="entry name" value="Sporulation related repeat"/>
    <property type="match status" value="1"/>
</dbReference>
<feature type="compositionally biased region" description="Basic and acidic residues" evidence="1">
    <location>
        <begin position="129"/>
        <end position="142"/>
    </location>
</feature>
<name>A0A4Q4KFP2_9FLAO</name>
<dbReference type="InterPro" id="IPR007730">
    <property type="entry name" value="SPOR-like_dom"/>
</dbReference>
<protein>
    <submittedName>
        <fullName evidence="4">SPOR domain-containing protein</fullName>
    </submittedName>
</protein>
<evidence type="ECO:0000256" key="1">
    <source>
        <dbReference type="SAM" id="MobiDB-lite"/>
    </source>
</evidence>
<dbReference type="RefSeq" id="WP_130095033.1">
    <property type="nucleotide sequence ID" value="NZ_SETE01000009.1"/>
</dbReference>
<feature type="domain" description="SPOR" evidence="3">
    <location>
        <begin position="291"/>
        <end position="366"/>
    </location>
</feature>
<evidence type="ECO:0000259" key="3">
    <source>
        <dbReference type="PROSITE" id="PS51724"/>
    </source>
</evidence>
<proteinExistence type="predicted"/>
<evidence type="ECO:0000313" key="4">
    <source>
        <dbReference type="EMBL" id="RYM31347.1"/>
    </source>
</evidence>
<keyword evidence="2" id="KW-0812">Transmembrane</keyword>
<dbReference type="Proteomes" id="UP000293952">
    <property type="component" value="Unassembled WGS sequence"/>
</dbReference>
<gene>
    <name evidence="4" type="ORF">ERX46_16830</name>
</gene>
<dbReference type="SUPFAM" id="SSF110997">
    <property type="entry name" value="Sporulation related repeat"/>
    <property type="match status" value="1"/>
</dbReference>